<keyword evidence="2" id="KW-0812">Transmembrane</keyword>
<name>A0A167V312_9AGAM</name>
<sequence length="57" mass="5691">MVGFRAAGWTCFAAAMMSLLISVIGLWGTGIVGAAPSGSTESSSAIELNEKLGEGSV</sequence>
<evidence type="ECO:0000256" key="1">
    <source>
        <dbReference type="SAM" id="MobiDB-lite"/>
    </source>
</evidence>
<feature type="region of interest" description="Disordered" evidence="1">
    <location>
        <begin position="35"/>
        <end position="57"/>
    </location>
</feature>
<keyword evidence="4" id="KW-1185">Reference proteome</keyword>
<protein>
    <submittedName>
        <fullName evidence="3">Uncharacterized protein</fullName>
    </submittedName>
</protein>
<accession>A0A167V312</accession>
<dbReference type="Proteomes" id="UP000076532">
    <property type="component" value="Unassembled WGS sequence"/>
</dbReference>
<evidence type="ECO:0000313" key="3">
    <source>
        <dbReference type="EMBL" id="KZP04586.1"/>
    </source>
</evidence>
<evidence type="ECO:0000256" key="2">
    <source>
        <dbReference type="SAM" id="Phobius"/>
    </source>
</evidence>
<keyword evidence="2" id="KW-1133">Transmembrane helix</keyword>
<feature type="transmembrane region" description="Helical" evidence="2">
    <location>
        <begin position="6"/>
        <end position="27"/>
    </location>
</feature>
<feature type="compositionally biased region" description="Basic and acidic residues" evidence="1">
    <location>
        <begin position="48"/>
        <end position="57"/>
    </location>
</feature>
<dbReference type="EMBL" id="KV417909">
    <property type="protein sequence ID" value="KZP04586.1"/>
    <property type="molecule type" value="Genomic_DNA"/>
</dbReference>
<proteinExistence type="predicted"/>
<gene>
    <name evidence="3" type="ORF">FIBSPDRAFT_878382</name>
</gene>
<dbReference type="OrthoDB" id="440755at2759"/>
<dbReference type="AlphaFoldDB" id="A0A167V312"/>
<organism evidence="3 4">
    <name type="scientific">Athelia psychrophila</name>
    <dbReference type="NCBI Taxonomy" id="1759441"/>
    <lineage>
        <taxon>Eukaryota</taxon>
        <taxon>Fungi</taxon>
        <taxon>Dikarya</taxon>
        <taxon>Basidiomycota</taxon>
        <taxon>Agaricomycotina</taxon>
        <taxon>Agaricomycetes</taxon>
        <taxon>Agaricomycetidae</taxon>
        <taxon>Atheliales</taxon>
        <taxon>Atheliaceae</taxon>
        <taxon>Athelia</taxon>
    </lineage>
</organism>
<reference evidence="3 4" key="1">
    <citation type="journal article" date="2016" name="Mol. Biol. Evol.">
        <title>Comparative Genomics of Early-Diverging Mushroom-Forming Fungi Provides Insights into the Origins of Lignocellulose Decay Capabilities.</title>
        <authorList>
            <person name="Nagy L.G."/>
            <person name="Riley R."/>
            <person name="Tritt A."/>
            <person name="Adam C."/>
            <person name="Daum C."/>
            <person name="Floudas D."/>
            <person name="Sun H."/>
            <person name="Yadav J.S."/>
            <person name="Pangilinan J."/>
            <person name="Larsson K.H."/>
            <person name="Matsuura K."/>
            <person name="Barry K."/>
            <person name="Labutti K."/>
            <person name="Kuo R."/>
            <person name="Ohm R.A."/>
            <person name="Bhattacharya S.S."/>
            <person name="Shirouzu T."/>
            <person name="Yoshinaga Y."/>
            <person name="Martin F.M."/>
            <person name="Grigoriev I.V."/>
            <person name="Hibbett D.S."/>
        </authorList>
    </citation>
    <scope>NUCLEOTIDE SEQUENCE [LARGE SCALE GENOMIC DNA]</scope>
    <source>
        <strain evidence="3 4">CBS 109695</strain>
    </source>
</reference>
<feature type="compositionally biased region" description="Polar residues" evidence="1">
    <location>
        <begin position="37"/>
        <end position="46"/>
    </location>
</feature>
<keyword evidence="2" id="KW-0472">Membrane</keyword>
<evidence type="ECO:0000313" key="4">
    <source>
        <dbReference type="Proteomes" id="UP000076532"/>
    </source>
</evidence>